<proteinExistence type="predicted"/>
<evidence type="ECO:0000313" key="3">
    <source>
        <dbReference type="Proteomes" id="UP000279470"/>
    </source>
</evidence>
<dbReference type="Proteomes" id="UP000279470">
    <property type="component" value="Unassembled WGS sequence"/>
</dbReference>
<sequence>MAKKINLMTFNARVAEACDPGTESWASRKDFFVETINKAELDFLGVQEAQNNVVDNCRDHNAPYEKSQLGYIEQNVKKSNLALLRKEDGELYPATIFYNEKVWDINERFPQIDLGDDRYAVCAYFKLKEEAQIGVYFCNTHATTDRQETKTFEIIRHKLFNEIIIDHTTDPVYFLGDFNGHCGPDGKSGCKIYNGLVAVFASKPEMYNFDRDFKQGDVSGTGHGVKQGNHFKHNVYVGDHHEKGYTRLIDHIFVPNNLGEGNYNPVIGIYTRTKDGQTQYPTDHFPISVTVDYTKIDYCTKNPSKPVLIESPKYKDGAVSFKWEVDQKDKECPVMKYLVYNYKGVHYDNLITTLDNTQATFTEEVSGSSKYDYYVAAYFADSRTSESLKVTVKEEMVKREELNDEKINNQGAKSNSADLSLNIMTFNVRISPAGGDDRQKEWNERKDFVLSILKGEENTDSGEKIGVMDFIGIQEAGGFQMDYIMSNMSGLNYKQVPGNGALLLYKADSWNLKNNYSFEVTGDQWGPRYVKCGLFSEIVESSKNVFVCNTHLHVGRDERASYPKIDENLQKIRQDNPDSPVILMGDFNANCRSDGRHEEIQGMGCKVGNGLVDIFAPKPEENNFNPNDNRATFHNWSGGPDGNYNRIDHIFIPDYAFFSDPEKNKAIIIHASRQWSKDEHVTQYPSDHFPVISKLYMPLKNPVEICKDSTKLISKSFNQKDMILSFDWSIDSDKENCERSSFDVYSYLGVDANNKIATLEPGNNSFEEKIKEKSPDGHYKYYLQSTFSDNQKSAAIEINVGPDNIMVHDEL</sequence>
<organism evidence="2 3">
    <name type="scientific">Candidatus Aquarickettsia rohweri</name>
    <dbReference type="NCBI Taxonomy" id="2602574"/>
    <lineage>
        <taxon>Bacteria</taxon>
        <taxon>Pseudomonadati</taxon>
        <taxon>Pseudomonadota</taxon>
        <taxon>Alphaproteobacteria</taxon>
        <taxon>Rickettsiales</taxon>
        <taxon>Candidatus Midichloriaceae</taxon>
        <taxon>Candidatus Aquarickettsia</taxon>
    </lineage>
</organism>
<dbReference type="InterPro" id="IPR050410">
    <property type="entry name" value="CCR4/nocturin_mRNA_transcr"/>
</dbReference>
<dbReference type="OrthoDB" id="9793162at2"/>
<feature type="domain" description="Endonuclease/exonuclease/phosphatase" evidence="1">
    <location>
        <begin position="424"/>
        <end position="688"/>
    </location>
</feature>
<dbReference type="Pfam" id="PF03372">
    <property type="entry name" value="Exo_endo_phos"/>
    <property type="match status" value="2"/>
</dbReference>
<dbReference type="Gene3D" id="3.60.10.10">
    <property type="entry name" value="Endonuclease/exonuclease/phosphatase"/>
    <property type="match status" value="2"/>
</dbReference>
<accession>A0A3R9ZBS3</accession>
<dbReference type="GO" id="GO:0000175">
    <property type="term" value="F:3'-5'-RNA exonuclease activity"/>
    <property type="evidence" value="ECO:0007669"/>
    <property type="project" value="TreeGrafter"/>
</dbReference>
<dbReference type="InterPro" id="IPR005135">
    <property type="entry name" value="Endo/exonuclease/phosphatase"/>
</dbReference>
<evidence type="ECO:0000313" key="2">
    <source>
        <dbReference type="EMBL" id="RST71083.1"/>
    </source>
</evidence>
<name>A0A3R9ZBS3_9RICK</name>
<dbReference type="InterPro" id="IPR036691">
    <property type="entry name" value="Endo/exonu/phosph_ase_sf"/>
</dbReference>
<comment type="caution">
    <text evidence="2">The sequence shown here is derived from an EMBL/GenBank/DDBJ whole genome shotgun (WGS) entry which is preliminary data.</text>
</comment>
<feature type="domain" description="Endonuclease/exonuclease/phosphatase" evidence="1">
    <location>
        <begin position="8"/>
        <end position="259"/>
    </location>
</feature>
<protein>
    <recommendedName>
        <fullName evidence="1">Endonuclease/exonuclease/phosphatase domain-containing protein</fullName>
    </recommendedName>
</protein>
<dbReference type="AlphaFoldDB" id="A0A3R9ZBS3"/>
<dbReference type="PANTHER" id="PTHR12121">
    <property type="entry name" value="CARBON CATABOLITE REPRESSOR PROTEIN 4"/>
    <property type="match status" value="1"/>
</dbReference>
<dbReference type="EMBL" id="RXFM01000009">
    <property type="protein sequence ID" value="RST71083.1"/>
    <property type="molecule type" value="Genomic_DNA"/>
</dbReference>
<dbReference type="PANTHER" id="PTHR12121:SF36">
    <property type="entry name" value="ENDONUCLEASE_EXONUCLEASE_PHOSPHATASE DOMAIN-CONTAINING PROTEIN"/>
    <property type="match status" value="1"/>
</dbReference>
<dbReference type="RefSeq" id="WP_126044314.1">
    <property type="nucleotide sequence ID" value="NZ_RXFM01000009.1"/>
</dbReference>
<gene>
    <name evidence="2" type="ORF">EIC27_01075</name>
</gene>
<keyword evidence="3" id="KW-1185">Reference proteome</keyword>
<reference evidence="3" key="1">
    <citation type="submission" date="2018-11" db="EMBL/GenBank/DDBJ databases">
        <title>Phylogenetic, genomic, and biogeographic characterization of a novel and ubiquitous marine invertebrate-associated Rickettsiales parasite, Candidatus Marinoinvertebrata rohwerii, gen. nov., sp. nov.</title>
        <authorList>
            <person name="Klinges J.G."/>
            <person name="Rosales S.M."/>
            <person name="Mcminds R."/>
            <person name="Shaver E.C."/>
            <person name="Shantz A."/>
            <person name="Peters E.C."/>
            <person name="Burkepile D.E."/>
            <person name="Silliman B.R."/>
            <person name="Vega Thurber R.L."/>
        </authorList>
    </citation>
    <scope>NUCLEOTIDE SEQUENCE [LARGE SCALE GENOMIC DNA]</scope>
    <source>
        <strain evidence="3">a_cerv_44</strain>
    </source>
</reference>
<dbReference type="SUPFAM" id="SSF56219">
    <property type="entry name" value="DNase I-like"/>
    <property type="match status" value="2"/>
</dbReference>
<evidence type="ECO:0000259" key="1">
    <source>
        <dbReference type="Pfam" id="PF03372"/>
    </source>
</evidence>